<dbReference type="InterPro" id="IPR008964">
    <property type="entry name" value="Invasin/intimin_cell_adhesion"/>
</dbReference>
<dbReference type="AlphaFoldDB" id="A0A5D0CKF4"/>
<dbReference type="InterPro" id="IPR011047">
    <property type="entry name" value="Quinoprotein_ADH-like_sf"/>
</dbReference>
<feature type="domain" description="BIG2" evidence="3">
    <location>
        <begin position="525"/>
        <end position="606"/>
    </location>
</feature>
<proteinExistence type="predicted"/>
<dbReference type="Gene3D" id="2.60.40.1080">
    <property type="match status" value="2"/>
</dbReference>
<dbReference type="Pfam" id="PF22359">
    <property type="entry name" value="Big-like"/>
    <property type="match status" value="1"/>
</dbReference>
<comment type="caution">
    <text evidence="4">The sequence shown here is derived from an EMBL/GenBank/DDBJ whole genome shotgun (WGS) entry which is preliminary data.</text>
</comment>
<dbReference type="Proteomes" id="UP000325218">
    <property type="component" value="Unassembled WGS sequence"/>
</dbReference>
<dbReference type="InterPro" id="IPR054604">
    <property type="entry name" value="SbsC_Big-like"/>
</dbReference>
<dbReference type="PANTHER" id="PTHR42754">
    <property type="entry name" value="ENDOGLUCANASE"/>
    <property type="match status" value="1"/>
</dbReference>
<organism evidence="4 5">
    <name type="scientific">Paenibacillus faecis</name>
    <dbReference type="NCBI Taxonomy" id="862114"/>
    <lineage>
        <taxon>Bacteria</taxon>
        <taxon>Bacillati</taxon>
        <taxon>Bacillota</taxon>
        <taxon>Bacilli</taxon>
        <taxon>Bacillales</taxon>
        <taxon>Paenibacillaceae</taxon>
        <taxon>Paenibacillus</taxon>
    </lineage>
</organism>
<dbReference type="PANTHER" id="PTHR42754:SF1">
    <property type="entry name" value="LIPOPROTEIN"/>
    <property type="match status" value="1"/>
</dbReference>
<reference evidence="4 5" key="1">
    <citation type="submission" date="2019-08" db="EMBL/GenBank/DDBJ databases">
        <title>Genome sequencing of Paenibacillus faecis DSM 23593(T).</title>
        <authorList>
            <person name="Kook J.-K."/>
            <person name="Park S.-N."/>
            <person name="Lim Y.K."/>
        </authorList>
    </citation>
    <scope>NUCLEOTIDE SEQUENCE [LARGE SCALE GENOMIC DNA]</scope>
    <source>
        <strain evidence="4 5">DSM 23593</strain>
    </source>
</reference>
<keyword evidence="2" id="KW-0732">Signal</keyword>
<evidence type="ECO:0000259" key="3">
    <source>
        <dbReference type="SMART" id="SM00635"/>
    </source>
</evidence>
<sequence>MTTPFERGEMRMSSLTKRFAAVMLCSALSWTGWAGSSSAAASPDQPLTPKVEWSSTYGHSFARSTGNAVAATSDGGYVAVGDIDEVRSSDSEAVQKGYVVKVDENGNQQWEQTVWIDEEDSYVYDFSLKEVIPTQDGGYFVGGSATDRSSRPHNVPVLAKLDDQGNLEWVNHYRVSGYVDSVVETPDHGFVVTGYNINPSAAAWAYLMKVDEHGNEVWIKQHHFSDVEYPMGDFQYFNDLLITPDGGILAVGQMEEFISEQHPDASLIVKLDSEGEIEWTRKQTLPGSGISANAVQLAPDGTYLVGGSKRLDDKMTVFVLNIATNGEVLWEKSFTVDEGSFALGELASTSDGFALLGQYTTGNYPNYHRQFQVYQLDAAGEFTGSLRLEVPGLLGSGTGTMTDDGGFMLSGKVTENNKQRMLLVKLSGQTEEPSAEVKEIRFANPELTLQIGERKPSVVQAVYADGNAADITGTATLTSLNPEIASVDPDGFVTGLSVGTTEIVAEFGGYTTTLPVTVSETPGQTAGRFYLDSEDYSLEIDSELDVLALFTDDTGHTSIVNGETRFTIGNPDIAQVDERGYLIGIKPGLTSVTATYGEHTFTASVLVVKPYIPPGQLDQQPEQPPVTESDIESEAPELPGQ</sequence>
<evidence type="ECO:0000256" key="1">
    <source>
        <dbReference type="SAM" id="MobiDB-lite"/>
    </source>
</evidence>
<dbReference type="EMBL" id="VSDO01000006">
    <property type="protein sequence ID" value="TYA10162.1"/>
    <property type="molecule type" value="Genomic_DNA"/>
</dbReference>
<feature type="chain" id="PRO_5038699645" description="BIG2 domain-containing protein" evidence="2">
    <location>
        <begin position="35"/>
        <end position="641"/>
    </location>
</feature>
<feature type="signal peptide" evidence="2">
    <location>
        <begin position="1"/>
        <end position="34"/>
    </location>
</feature>
<dbReference type="SMART" id="SM00635">
    <property type="entry name" value="BID_2"/>
    <property type="match status" value="2"/>
</dbReference>
<evidence type="ECO:0000313" key="4">
    <source>
        <dbReference type="EMBL" id="TYA10162.1"/>
    </source>
</evidence>
<protein>
    <recommendedName>
        <fullName evidence="3">BIG2 domain-containing protein</fullName>
    </recommendedName>
</protein>
<gene>
    <name evidence="4" type="ORF">FRY98_26590</name>
</gene>
<dbReference type="OrthoDB" id="9811934at2"/>
<dbReference type="InterPro" id="IPR003343">
    <property type="entry name" value="Big_2"/>
</dbReference>
<evidence type="ECO:0000313" key="5">
    <source>
        <dbReference type="Proteomes" id="UP000325218"/>
    </source>
</evidence>
<feature type="region of interest" description="Disordered" evidence="1">
    <location>
        <begin position="614"/>
        <end position="641"/>
    </location>
</feature>
<dbReference type="SUPFAM" id="SSF50998">
    <property type="entry name" value="Quinoprotein alcohol dehydrogenase-like"/>
    <property type="match status" value="1"/>
</dbReference>
<feature type="domain" description="BIG2" evidence="3">
    <location>
        <begin position="436"/>
        <end position="517"/>
    </location>
</feature>
<evidence type="ECO:0000256" key="2">
    <source>
        <dbReference type="SAM" id="SignalP"/>
    </source>
</evidence>
<name>A0A5D0CKF4_9BACL</name>
<keyword evidence="5" id="KW-1185">Reference proteome</keyword>
<dbReference type="SUPFAM" id="SSF49373">
    <property type="entry name" value="Invasin/intimin cell-adhesion fragments"/>
    <property type="match status" value="1"/>
</dbReference>
<accession>A0A5D0CKF4</accession>